<comment type="catalytic activity">
    <reaction evidence="6">
        <text>a 4-O-methyl-alpha-D-glucuronosyl ester derivative + H2O = 4-O-methyl-alpha-D-glucuronate derivative + an alcohol + H(+)</text>
        <dbReference type="Rhea" id="RHEA:67452"/>
        <dbReference type="ChEBI" id="CHEBI:15377"/>
        <dbReference type="ChEBI" id="CHEBI:15378"/>
        <dbReference type="ChEBI" id="CHEBI:30879"/>
        <dbReference type="ChEBI" id="CHEBI:171667"/>
        <dbReference type="ChEBI" id="CHEBI:171668"/>
        <dbReference type="EC" id="3.1.1.117"/>
    </reaction>
    <physiologicalReaction direction="left-to-right" evidence="6">
        <dbReference type="Rhea" id="RHEA:67453"/>
    </physiologicalReaction>
</comment>
<reference evidence="10" key="1">
    <citation type="journal article" date="2023" name="Mol. Phylogenet. Evol.">
        <title>Genome-scale phylogeny and comparative genomics of the fungal order Sordariales.</title>
        <authorList>
            <person name="Hensen N."/>
            <person name="Bonometti L."/>
            <person name="Westerberg I."/>
            <person name="Brannstrom I.O."/>
            <person name="Guillou S."/>
            <person name="Cros-Aarteil S."/>
            <person name="Calhoun S."/>
            <person name="Haridas S."/>
            <person name="Kuo A."/>
            <person name="Mondo S."/>
            <person name="Pangilinan J."/>
            <person name="Riley R."/>
            <person name="LaButti K."/>
            <person name="Andreopoulos B."/>
            <person name="Lipzen A."/>
            <person name="Chen C."/>
            <person name="Yan M."/>
            <person name="Daum C."/>
            <person name="Ng V."/>
            <person name="Clum A."/>
            <person name="Steindorff A."/>
            <person name="Ohm R.A."/>
            <person name="Martin F."/>
            <person name="Silar P."/>
            <person name="Natvig D.O."/>
            <person name="Lalanne C."/>
            <person name="Gautier V."/>
            <person name="Ament-Velasquez S.L."/>
            <person name="Kruys A."/>
            <person name="Hutchinson M.I."/>
            <person name="Powell A.J."/>
            <person name="Barry K."/>
            <person name="Miller A.N."/>
            <person name="Grigoriev I.V."/>
            <person name="Debuchy R."/>
            <person name="Gladieux P."/>
            <person name="Hiltunen Thoren M."/>
            <person name="Johannesson H."/>
        </authorList>
    </citation>
    <scope>NUCLEOTIDE SEQUENCE</scope>
    <source>
        <strain evidence="10">PSN309</strain>
    </source>
</reference>
<feature type="chain" id="PRO_5042958491" description="(4-O-methyl)-D-glucuronate--lignin esterase" evidence="8">
    <location>
        <begin position="21"/>
        <end position="319"/>
    </location>
</feature>
<evidence type="ECO:0000256" key="5">
    <source>
        <dbReference type="ARBA" id="ARBA00023185"/>
    </source>
</evidence>
<dbReference type="EMBL" id="MU864616">
    <property type="protein sequence ID" value="KAK4182740.1"/>
    <property type="molecule type" value="Genomic_DNA"/>
</dbReference>
<dbReference type="Gene3D" id="3.40.50.1820">
    <property type="entry name" value="alpha/beta hydrolase"/>
    <property type="match status" value="2"/>
</dbReference>
<comment type="similarity">
    <text evidence="1">Belongs to the carbohydrate esterase 15 (CE15) family.</text>
</comment>
<dbReference type="InterPro" id="IPR054579">
    <property type="entry name" value="GCE-like_dom"/>
</dbReference>
<evidence type="ECO:0000256" key="6">
    <source>
        <dbReference type="ARBA" id="ARBA00024511"/>
    </source>
</evidence>
<feature type="signal peptide" evidence="8">
    <location>
        <begin position="1"/>
        <end position="20"/>
    </location>
</feature>
<evidence type="ECO:0000256" key="7">
    <source>
        <dbReference type="ARBA" id="ARBA00026105"/>
    </source>
</evidence>
<dbReference type="AlphaFoldDB" id="A0AAN7AE82"/>
<keyword evidence="11" id="KW-1185">Reference proteome</keyword>
<accession>A0AAN7AE82</accession>
<comment type="caution">
    <text evidence="10">The sequence shown here is derived from an EMBL/GenBank/DDBJ whole genome shotgun (WGS) entry which is preliminary data.</text>
</comment>
<keyword evidence="3 8" id="KW-0732">Signal</keyword>
<evidence type="ECO:0000256" key="1">
    <source>
        <dbReference type="ARBA" id="ARBA00010092"/>
    </source>
</evidence>
<feature type="domain" description="4-O-methyl-glucuronoyl methylesterase-like" evidence="9">
    <location>
        <begin position="258"/>
        <end position="298"/>
    </location>
</feature>
<feature type="domain" description="4-O-methyl-glucuronoyl methylesterase-like" evidence="9">
    <location>
        <begin position="165"/>
        <end position="233"/>
    </location>
</feature>
<sequence>MASLISLCLFARLLIIPVSAKCNLPETFPPLSPRQPRLPDPWRLSSTNQTITSIEDFRCRQQEWSKMLQQYELGDLPPPPASVTGSITSNNTALITTVTMPNNRAFSFTSKIELPPSYNPDSQTFPGIPAVIGLGSININITTPLPHARIIFNDDACASQSGASSRVDSLSTLSPSIVKIDTSKIGVTGCSRNGKGVLVIGAFEPRVALTIPQESGPGGSACWRILEAQRDTGGIRIPEDPGDRLPLCYFLNKTFGSHAGMIAPRGLLVIENDIEQINSPVAAAGCMAAAKKIYQGVGVGKNMGYTSVGGHGHCQFSPT</sequence>
<evidence type="ECO:0000313" key="11">
    <source>
        <dbReference type="Proteomes" id="UP001302126"/>
    </source>
</evidence>
<name>A0AAN7AE82_9PEZI</name>
<reference evidence="10" key="2">
    <citation type="submission" date="2023-05" db="EMBL/GenBank/DDBJ databases">
        <authorList>
            <consortium name="Lawrence Berkeley National Laboratory"/>
            <person name="Steindorff A."/>
            <person name="Hensen N."/>
            <person name="Bonometti L."/>
            <person name="Westerberg I."/>
            <person name="Brannstrom I.O."/>
            <person name="Guillou S."/>
            <person name="Cros-Aarteil S."/>
            <person name="Calhoun S."/>
            <person name="Haridas S."/>
            <person name="Kuo A."/>
            <person name="Mondo S."/>
            <person name="Pangilinan J."/>
            <person name="Riley R."/>
            <person name="Labutti K."/>
            <person name="Andreopoulos B."/>
            <person name="Lipzen A."/>
            <person name="Chen C."/>
            <person name="Yanf M."/>
            <person name="Daum C."/>
            <person name="Ng V."/>
            <person name="Clum A."/>
            <person name="Ohm R."/>
            <person name="Martin F."/>
            <person name="Silar P."/>
            <person name="Natvig D."/>
            <person name="Lalanne C."/>
            <person name="Gautier V."/>
            <person name="Ament-Velasquez S.L."/>
            <person name="Kruys A."/>
            <person name="Hutchinson M.I."/>
            <person name="Powell A.J."/>
            <person name="Barry K."/>
            <person name="Miller A.N."/>
            <person name="Grigoriev I.V."/>
            <person name="Debuchy R."/>
            <person name="Gladieux P."/>
            <person name="Thoren M.H."/>
            <person name="Johannesson H."/>
        </authorList>
    </citation>
    <scope>NUCLEOTIDE SEQUENCE</scope>
    <source>
        <strain evidence="10">PSN309</strain>
    </source>
</reference>
<evidence type="ECO:0000256" key="8">
    <source>
        <dbReference type="SAM" id="SignalP"/>
    </source>
</evidence>
<dbReference type="GO" id="GO:0046274">
    <property type="term" value="P:lignin catabolic process"/>
    <property type="evidence" value="ECO:0007669"/>
    <property type="project" value="UniProtKB-KW"/>
</dbReference>
<evidence type="ECO:0000256" key="4">
    <source>
        <dbReference type="ARBA" id="ARBA00022801"/>
    </source>
</evidence>
<dbReference type="GO" id="GO:0052689">
    <property type="term" value="F:carboxylic ester hydrolase activity"/>
    <property type="evidence" value="ECO:0007669"/>
    <property type="project" value="UniProtKB-KW"/>
</dbReference>
<organism evidence="10 11">
    <name type="scientific">Podospora australis</name>
    <dbReference type="NCBI Taxonomy" id="1536484"/>
    <lineage>
        <taxon>Eukaryota</taxon>
        <taxon>Fungi</taxon>
        <taxon>Dikarya</taxon>
        <taxon>Ascomycota</taxon>
        <taxon>Pezizomycotina</taxon>
        <taxon>Sordariomycetes</taxon>
        <taxon>Sordariomycetidae</taxon>
        <taxon>Sordariales</taxon>
        <taxon>Podosporaceae</taxon>
        <taxon>Podospora</taxon>
    </lineage>
</organism>
<evidence type="ECO:0000256" key="2">
    <source>
        <dbReference type="ARBA" id="ARBA00022487"/>
    </source>
</evidence>
<keyword evidence="5" id="KW-0439">Lignin degradation</keyword>
<dbReference type="InterPro" id="IPR029058">
    <property type="entry name" value="AB_hydrolase_fold"/>
</dbReference>
<protein>
    <recommendedName>
        <fullName evidence="7">(4-O-methyl)-D-glucuronate--lignin esterase</fullName>
        <ecNumber evidence="7">3.1.1.117</ecNumber>
    </recommendedName>
</protein>
<dbReference type="Pfam" id="PF22244">
    <property type="entry name" value="GCE_fung"/>
    <property type="match status" value="2"/>
</dbReference>
<keyword evidence="4" id="KW-0378">Hydrolase</keyword>
<dbReference type="EC" id="3.1.1.117" evidence="7"/>
<dbReference type="Proteomes" id="UP001302126">
    <property type="component" value="Unassembled WGS sequence"/>
</dbReference>
<evidence type="ECO:0000256" key="3">
    <source>
        <dbReference type="ARBA" id="ARBA00022729"/>
    </source>
</evidence>
<evidence type="ECO:0000259" key="9">
    <source>
        <dbReference type="Pfam" id="PF22244"/>
    </source>
</evidence>
<evidence type="ECO:0000313" key="10">
    <source>
        <dbReference type="EMBL" id="KAK4182740.1"/>
    </source>
</evidence>
<proteinExistence type="inferred from homology"/>
<gene>
    <name evidence="10" type="ORF">QBC35DRAFT_526507</name>
</gene>
<keyword evidence="2" id="KW-0719">Serine esterase</keyword>